<name>A0A6C0I9U6_9ZZZZ</name>
<proteinExistence type="predicted"/>
<sequence>MDILNEYYPLYPENPDTADLTDSEQSEREDLINTINPRKNKKKHTFDIWSVIYTDQLWYLWCMILEYNDSGGLPFLDKMDYGTFCSLVYDNSSK</sequence>
<accession>A0A6C0I9U6</accession>
<protein>
    <submittedName>
        <fullName evidence="1">Uncharacterized protein</fullName>
    </submittedName>
</protein>
<dbReference type="EMBL" id="MN740136">
    <property type="protein sequence ID" value="QHT89116.1"/>
    <property type="molecule type" value="Genomic_DNA"/>
</dbReference>
<organism evidence="1">
    <name type="scientific">viral metagenome</name>
    <dbReference type="NCBI Taxonomy" id="1070528"/>
    <lineage>
        <taxon>unclassified sequences</taxon>
        <taxon>metagenomes</taxon>
        <taxon>organismal metagenomes</taxon>
    </lineage>
</organism>
<dbReference type="AlphaFoldDB" id="A0A6C0I9U6"/>
<reference evidence="1" key="1">
    <citation type="journal article" date="2020" name="Nature">
        <title>Giant virus diversity and host interactions through global metagenomics.</title>
        <authorList>
            <person name="Schulz F."/>
            <person name="Roux S."/>
            <person name="Paez-Espino D."/>
            <person name="Jungbluth S."/>
            <person name="Walsh D.A."/>
            <person name="Denef V.J."/>
            <person name="McMahon K.D."/>
            <person name="Konstantinidis K.T."/>
            <person name="Eloe-Fadrosh E.A."/>
            <person name="Kyrpides N.C."/>
            <person name="Woyke T."/>
        </authorList>
    </citation>
    <scope>NUCLEOTIDE SEQUENCE</scope>
    <source>
        <strain evidence="1">GVMAG-M-3300023184-53</strain>
    </source>
</reference>
<evidence type="ECO:0000313" key="1">
    <source>
        <dbReference type="EMBL" id="QHT89116.1"/>
    </source>
</evidence>